<evidence type="ECO:0000313" key="4">
    <source>
        <dbReference type="WBParaSite" id="TCLT_0000491001-mRNA-1"/>
    </source>
</evidence>
<organism evidence="4">
    <name type="scientific">Thelazia callipaeda</name>
    <name type="common">Oriental eyeworm</name>
    <name type="synonym">Parasitic nematode</name>
    <dbReference type="NCBI Taxonomy" id="103827"/>
    <lineage>
        <taxon>Eukaryota</taxon>
        <taxon>Metazoa</taxon>
        <taxon>Ecdysozoa</taxon>
        <taxon>Nematoda</taxon>
        <taxon>Chromadorea</taxon>
        <taxon>Rhabditida</taxon>
        <taxon>Spirurina</taxon>
        <taxon>Spiruromorpha</taxon>
        <taxon>Thelazioidea</taxon>
        <taxon>Thelaziidae</taxon>
        <taxon>Thelazia</taxon>
    </lineage>
</organism>
<keyword evidence="1" id="KW-1133">Transmembrane helix</keyword>
<evidence type="ECO:0000313" key="3">
    <source>
        <dbReference type="Proteomes" id="UP000276776"/>
    </source>
</evidence>
<evidence type="ECO:0000313" key="2">
    <source>
        <dbReference type="EMBL" id="VDN02078.1"/>
    </source>
</evidence>
<accession>A0A0N5CX12</accession>
<reference evidence="2 3" key="2">
    <citation type="submission" date="2018-11" db="EMBL/GenBank/DDBJ databases">
        <authorList>
            <consortium name="Pathogen Informatics"/>
        </authorList>
    </citation>
    <scope>NUCLEOTIDE SEQUENCE [LARGE SCALE GENOMIC DNA]</scope>
</reference>
<proteinExistence type="predicted"/>
<name>A0A0N5CX12_THECL</name>
<gene>
    <name evidence="2" type="ORF">TCLT_LOCUS4899</name>
</gene>
<keyword evidence="1" id="KW-0812">Transmembrane</keyword>
<dbReference type="WBParaSite" id="TCLT_0000491001-mRNA-1">
    <property type="protein sequence ID" value="TCLT_0000491001-mRNA-1"/>
    <property type="gene ID" value="TCLT_0000491001"/>
</dbReference>
<dbReference type="Proteomes" id="UP000276776">
    <property type="component" value="Unassembled WGS sequence"/>
</dbReference>
<feature type="transmembrane region" description="Helical" evidence="1">
    <location>
        <begin position="55"/>
        <end position="75"/>
    </location>
</feature>
<dbReference type="AlphaFoldDB" id="A0A0N5CX12"/>
<evidence type="ECO:0000256" key="1">
    <source>
        <dbReference type="SAM" id="Phobius"/>
    </source>
</evidence>
<dbReference type="STRING" id="103827.A0A0N5CX12"/>
<sequence>MYQSVTTSSSVDKRAIVLHFIRANYEQQKGGVMKRGRESKRMVVERNAFVRAVKALLALLCFYALCLLTCLIYTIRRQYRNVRLHLSLSAVFVCQRKRGIH</sequence>
<protein>
    <submittedName>
        <fullName evidence="4">Transmembrane protein</fullName>
    </submittedName>
</protein>
<dbReference type="EMBL" id="UYYF01004309">
    <property type="protein sequence ID" value="VDN02078.1"/>
    <property type="molecule type" value="Genomic_DNA"/>
</dbReference>
<keyword evidence="3" id="KW-1185">Reference proteome</keyword>
<keyword evidence="1" id="KW-0472">Membrane</keyword>
<reference evidence="4" key="1">
    <citation type="submission" date="2017-02" db="UniProtKB">
        <authorList>
            <consortium name="WormBaseParasite"/>
        </authorList>
    </citation>
    <scope>IDENTIFICATION</scope>
</reference>